<dbReference type="RefSeq" id="WP_121534331.1">
    <property type="nucleotide sequence ID" value="NZ_RCHI01000014.1"/>
</dbReference>
<dbReference type="InterPro" id="IPR003959">
    <property type="entry name" value="ATPase_AAA_core"/>
</dbReference>
<keyword evidence="2" id="KW-0067">ATP-binding</keyword>
<dbReference type="SMART" id="SM00382">
    <property type="entry name" value="AAA"/>
    <property type="match status" value="1"/>
</dbReference>
<name>A0A421BLN7_9RHOB</name>
<dbReference type="PANTHER" id="PTHR43581:SF4">
    <property type="entry name" value="ATP_GTP PHOSPHATASE"/>
    <property type="match status" value="1"/>
</dbReference>
<evidence type="ECO:0000259" key="1">
    <source>
        <dbReference type="SMART" id="SM00382"/>
    </source>
</evidence>
<evidence type="ECO:0000313" key="2">
    <source>
        <dbReference type="EMBL" id="RLL63836.1"/>
    </source>
</evidence>
<sequence>MATLGDIEIYGQKREESVAILVGPNGSGKSSFLRALAESYRHEDVIAVSNTPHDRFARMRGVRRISAGRPDHTPPNIVKRALASSLDADDSAFHQISAIMDYCGYAPRFGFRIEKAEHYGSSFEDLRWKLDGSSSGTTDEQMLRNKEPEYDEQLRRAVDFLRRHDLGEFVWIDATRSVFEFSLARDFVPVLRREAILRRLKVIGPIEVMLQRNDPYRTVIEMRLASSGQLTLISSLLFLITEAGNGAIILVDEPENSLHPSWQRTYVDKLMAAMAYREATLIIATHAPLVVTGALSDARGKVSVFSVRDGQPVRLNIESSATPNSIEEILWEAFGVVTPANHFVSEEIVRAISRFEEDEIDKKEVLELINAFEKPSFEEQQRRFFEAVRKLVDKVERKKAGIDGGEDGFV</sequence>
<dbReference type="Proteomes" id="UP000279673">
    <property type="component" value="Unassembled WGS sequence"/>
</dbReference>
<keyword evidence="2" id="KW-0547">Nucleotide-binding</keyword>
<reference evidence="2 3" key="1">
    <citation type="submission" date="2018-10" db="EMBL/GenBank/DDBJ databases">
        <title>Rhodobacter sp . BO-81.</title>
        <authorList>
            <person name="Im W.T."/>
        </authorList>
    </citation>
    <scope>NUCLEOTIDE SEQUENCE [LARGE SCALE GENOMIC DNA]</scope>
    <source>
        <strain evidence="2 3">BO-81</strain>
    </source>
</reference>
<dbReference type="Gene3D" id="3.40.50.300">
    <property type="entry name" value="P-loop containing nucleotide triphosphate hydrolases"/>
    <property type="match status" value="1"/>
</dbReference>
<evidence type="ECO:0000313" key="3">
    <source>
        <dbReference type="Proteomes" id="UP000279673"/>
    </source>
</evidence>
<dbReference type="Pfam" id="PF13304">
    <property type="entry name" value="AAA_21"/>
    <property type="match status" value="1"/>
</dbReference>
<accession>A0A421BLN7</accession>
<dbReference type="InterPro" id="IPR027417">
    <property type="entry name" value="P-loop_NTPase"/>
</dbReference>
<organism evidence="2 3">
    <name type="scientific">Paenirhodobacter hankyongi</name>
    <dbReference type="NCBI Taxonomy" id="2294033"/>
    <lineage>
        <taxon>Bacteria</taxon>
        <taxon>Pseudomonadati</taxon>
        <taxon>Pseudomonadota</taxon>
        <taxon>Alphaproteobacteria</taxon>
        <taxon>Rhodobacterales</taxon>
        <taxon>Rhodobacter group</taxon>
        <taxon>Paenirhodobacter</taxon>
    </lineage>
</organism>
<dbReference type="GO" id="GO:0005524">
    <property type="term" value="F:ATP binding"/>
    <property type="evidence" value="ECO:0007669"/>
    <property type="project" value="UniProtKB-KW"/>
</dbReference>
<dbReference type="InterPro" id="IPR051396">
    <property type="entry name" value="Bact_Antivir_Def_Nuclease"/>
</dbReference>
<dbReference type="GO" id="GO:0016887">
    <property type="term" value="F:ATP hydrolysis activity"/>
    <property type="evidence" value="ECO:0007669"/>
    <property type="project" value="InterPro"/>
</dbReference>
<keyword evidence="3" id="KW-1185">Reference proteome</keyword>
<dbReference type="AlphaFoldDB" id="A0A421BLN7"/>
<protein>
    <submittedName>
        <fullName evidence="2">ATP-binding cassette domain-containing protein</fullName>
    </submittedName>
</protein>
<dbReference type="CDD" id="cd00267">
    <property type="entry name" value="ABC_ATPase"/>
    <property type="match status" value="1"/>
</dbReference>
<proteinExistence type="predicted"/>
<comment type="caution">
    <text evidence="2">The sequence shown here is derived from an EMBL/GenBank/DDBJ whole genome shotgun (WGS) entry which is preliminary data.</text>
</comment>
<feature type="domain" description="AAA+ ATPase" evidence="1">
    <location>
        <begin position="15"/>
        <end position="309"/>
    </location>
</feature>
<dbReference type="SUPFAM" id="SSF52540">
    <property type="entry name" value="P-loop containing nucleoside triphosphate hydrolases"/>
    <property type="match status" value="1"/>
</dbReference>
<dbReference type="PANTHER" id="PTHR43581">
    <property type="entry name" value="ATP/GTP PHOSPHATASE"/>
    <property type="match status" value="1"/>
</dbReference>
<gene>
    <name evidence="2" type="ORF">DYS74_14110</name>
</gene>
<dbReference type="EMBL" id="RCHI01000014">
    <property type="protein sequence ID" value="RLL63836.1"/>
    <property type="molecule type" value="Genomic_DNA"/>
</dbReference>
<dbReference type="InterPro" id="IPR003593">
    <property type="entry name" value="AAA+_ATPase"/>
</dbReference>